<organism evidence="1 2">
    <name type="scientific">Funneliformis mosseae</name>
    <name type="common">Endomycorrhizal fungus</name>
    <name type="synonym">Glomus mosseae</name>
    <dbReference type="NCBI Taxonomy" id="27381"/>
    <lineage>
        <taxon>Eukaryota</taxon>
        <taxon>Fungi</taxon>
        <taxon>Fungi incertae sedis</taxon>
        <taxon>Mucoromycota</taxon>
        <taxon>Glomeromycotina</taxon>
        <taxon>Glomeromycetes</taxon>
        <taxon>Glomerales</taxon>
        <taxon>Glomeraceae</taxon>
        <taxon>Funneliformis</taxon>
    </lineage>
</organism>
<dbReference type="AlphaFoldDB" id="A0A9N9G9G4"/>
<name>A0A9N9G9G4_FUNMO</name>
<protein>
    <submittedName>
        <fullName evidence="1">7269_t:CDS:1</fullName>
    </submittedName>
</protein>
<reference evidence="1" key="1">
    <citation type="submission" date="2021-06" db="EMBL/GenBank/DDBJ databases">
        <authorList>
            <person name="Kallberg Y."/>
            <person name="Tangrot J."/>
            <person name="Rosling A."/>
        </authorList>
    </citation>
    <scope>NUCLEOTIDE SEQUENCE</scope>
    <source>
        <strain evidence="1">87-6 pot B 2015</strain>
    </source>
</reference>
<sequence>MGVNSESANSLSIENLKNLQDGAKDNSDERRYVGEFFNSEGIVPKKIGNA</sequence>
<accession>A0A9N9G9G4</accession>
<proteinExistence type="predicted"/>
<dbReference type="EMBL" id="CAJVPP010002088">
    <property type="protein sequence ID" value="CAG8586641.1"/>
    <property type="molecule type" value="Genomic_DNA"/>
</dbReference>
<gene>
    <name evidence="1" type="ORF">FMOSSE_LOCUS8226</name>
</gene>
<evidence type="ECO:0000313" key="1">
    <source>
        <dbReference type="EMBL" id="CAG8586641.1"/>
    </source>
</evidence>
<dbReference type="Proteomes" id="UP000789375">
    <property type="component" value="Unassembled WGS sequence"/>
</dbReference>
<keyword evidence="2" id="KW-1185">Reference proteome</keyword>
<comment type="caution">
    <text evidence="1">The sequence shown here is derived from an EMBL/GenBank/DDBJ whole genome shotgun (WGS) entry which is preliminary data.</text>
</comment>
<evidence type="ECO:0000313" key="2">
    <source>
        <dbReference type="Proteomes" id="UP000789375"/>
    </source>
</evidence>